<name>A0A941D0V6_9CAUL</name>
<dbReference type="EMBL" id="JAGSGD010000001">
    <property type="protein sequence ID" value="MBR7619299.1"/>
    <property type="molecule type" value="Genomic_DNA"/>
</dbReference>
<evidence type="ECO:0008006" key="4">
    <source>
        <dbReference type="Google" id="ProtNLM"/>
    </source>
</evidence>
<dbReference type="Proteomes" id="UP000622580">
    <property type="component" value="Unassembled WGS sequence"/>
</dbReference>
<feature type="chain" id="PRO_5037819068" description="UrcA family protein" evidence="1">
    <location>
        <begin position="31"/>
        <end position="211"/>
    </location>
</feature>
<keyword evidence="1" id="KW-0732">Signal</keyword>
<gene>
    <name evidence="2" type="ORF">JKL49_07835</name>
</gene>
<evidence type="ECO:0000313" key="2">
    <source>
        <dbReference type="EMBL" id="MBR7619299.1"/>
    </source>
</evidence>
<proteinExistence type="predicted"/>
<evidence type="ECO:0000256" key="1">
    <source>
        <dbReference type="SAM" id="SignalP"/>
    </source>
</evidence>
<reference evidence="2" key="1">
    <citation type="submission" date="2021-04" db="EMBL/GenBank/DDBJ databases">
        <title>Draft genome assembly of strain Phenylobacterium sp. 20VBR1 using MiniION and Illumina platforms.</title>
        <authorList>
            <person name="Thomas F.A."/>
            <person name="Krishnan K.P."/>
            <person name="Sinha R.K."/>
        </authorList>
    </citation>
    <scope>NUCLEOTIDE SEQUENCE</scope>
    <source>
        <strain evidence="2">20VBR1</strain>
    </source>
</reference>
<feature type="signal peptide" evidence="1">
    <location>
        <begin position="1"/>
        <end position="30"/>
    </location>
</feature>
<evidence type="ECO:0000313" key="3">
    <source>
        <dbReference type="Proteomes" id="UP000622580"/>
    </source>
</evidence>
<keyword evidence="3" id="KW-1185">Reference proteome</keyword>
<dbReference type="AlphaFoldDB" id="A0A941D0V6"/>
<accession>A0A941D0V6</accession>
<comment type="caution">
    <text evidence="2">The sequence shown here is derived from an EMBL/GenBank/DDBJ whole genome shotgun (WGS) entry which is preliminary data.</text>
</comment>
<sequence length="211" mass="21976">MEHPLSAPRHWLAGAAIISSLGVFAPCAHAQDAHAQAVEAATPPQRNAFMSAVEQPLADFNINQAEIPDSLRKAADDPYEALAADSCAAMASQIAALDTALGPDLDVDAVKTTKRKMASRAAAAAVRRLAVSWIPYRGVVRTLTGAEAHARKAQDAALAGAVRRAYLKGLGERDGCAGAMPRRIAIDHVAPALALIPTPETPAQILALDAP</sequence>
<dbReference type="RefSeq" id="WP_215339627.1">
    <property type="nucleotide sequence ID" value="NZ_JAGSGD010000001.1"/>
</dbReference>
<organism evidence="2 3">
    <name type="scientific">Phenylobacterium glaciei</name>
    <dbReference type="NCBI Taxonomy" id="2803784"/>
    <lineage>
        <taxon>Bacteria</taxon>
        <taxon>Pseudomonadati</taxon>
        <taxon>Pseudomonadota</taxon>
        <taxon>Alphaproteobacteria</taxon>
        <taxon>Caulobacterales</taxon>
        <taxon>Caulobacteraceae</taxon>
        <taxon>Phenylobacterium</taxon>
    </lineage>
</organism>
<protein>
    <recommendedName>
        <fullName evidence="4">UrcA family protein</fullName>
    </recommendedName>
</protein>